<dbReference type="AlphaFoldDB" id="A0A829QMS6"/>
<protein>
    <submittedName>
        <fullName evidence="1">Uncharacterized protein</fullName>
    </submittedName>
</protein>
<organism evidence="1 2">
    <name type="scientific">Mycobacteroides abscessus 1948</name>
    <dbReference type="NCBI Taxonomy" id="1299323"/>
    <lineage>
        <taxon>Bacteria</taxon>
        <taxon>Bacillati</taxon>
        <taxon>Actinomycetota</taxon>
        <taxon>Actinomycetes</taxon>
        <taxon>Mycobacteriales</taxon>
        <taxon>Mycobacteriaceae</taxon>
        <taxon>Mycobacteroides</taxon>
        <taxon>Mycobacteroides abscessus</taxon>
    </lineage>
</organism>
<dbReference type="EMBL" id="JAOH01000002">
    <property type="protein sequence ID" value="EUA64037.1"/>
    <property type="molecule type" value="Genomic_DNA"/>
</dbReference>
<accession>A0A829QMS6</accession>
<proteinExistence type="predicted"/>
<comment type="caution">
    <text evidence="1">The sequence shown here is derived from an EMBL/GenBank/DDBJ whole genome shotgun (WGS) entry which is preliminary data.</text>
</comment>
<name>A0A829QMS6_9MYCO</name>
<gene>
    <name evidence="1" type="ORF">I542_4203</name>
</gene>
<sequence>MFDRMPSHGEYLNPIPRLDGVAVLYQPLDAFRPWTAHHGISNHTVHYRRRVDVTWINDT</sequence>
<evidence type="ECO:0000313" key="1">
    <source>
        <dbReference type="EMBL" id="EUA64037.1"/>
    </source>
</evidence>
<evidence type="ECO:0000313" key="2">
    <source>
        <dbReference type="Proteomes" id="UP000021210"/>
    </source>
</evidence>
<dbReference type="Proteomes" id="UP000021210">
    <property type="component" value="Unassembled WGS sequence"/>
</dbReference>
<reference evidence="1 2" key="1">
    <citation type="submission" date="2013-12" db="EMBL/GenBank/DDBJ databases">
        <authorList>
            <person name="Zelazny A."/>
            <person name="Olivier K."/>
            <person name="Holland S."/>
            <person name="Lenaerts A."/>
            <person name="Ordway D."/>
            <person name="DeGroote M.A."/>
            <person name="Parker T."/>
            <person name="Sizemore C."/>
            <person name="Tallon L.J."/>
            <person name="Sadzewicz L.K."/>
            <person name="Sengamalay N."/>
            <person name="Fraser C.M."/>
            <person name="Hine E."/>
            <person name="Shefchek K.A."/>
            <person name="Das S.P."/>
            <person name="Tettelin H."/>
        </authorList>
    </citation>
    <scope>NUCLEOTIDE SEQUENCE [LARGE SCALE GENOMIC DNA]</scope>
    <source>
        <strain evidence="1 2">1948</strain>
    </source>
</reference>